<comment type="catalytic activity">
    <reaction evidence="1 9">
        <text>guanosine(46) in tRNA + S-adenosyl-L-methionine = N(7)-methylguanosine(46) in tRNA + S-adenosyl-L-homocysteine</text>
        <dbReference type="Rhea" id="RHEA:42708"/>
        <dbReference type="Rhea" id="RHEA-COMP:10188"/>
        <dbReference type="Rhea" id="RHEA-COMP:10189"/>
        <dbReference type="ChEBI" id="CHEBI:57856"/>
        <dbReference type="ChEBI" id="CHEBI:59789"/>
        <dbReference type="ChEBI" id="CHEBI:74269"/>
        <dbReference type="ChEBI" id="CHEBI:74480"/>
        <dbReference type="EC" id="2.1.1.33"/>
    </reaction>
</comment>
<dbReference type="HAMAP" id="MF_01057">
    <property type="entry name" value="tRNA_methyltr_TrmB"/>
    <property type="match status" value="1"/>
</dbReference>
<dbReference type="InterPro" id="IPR003358">
    <property type="entry name" value="tRNA_(Gua-N-7)_MeTrfase_Trmb"/>
</dbReference>
<dbReference type="PANTHER" id="PTHR23417">
    <property type="entry name" value="3-DEOXY-D-MANNO-OCTULOSONIC-ACID TRANSFERASE/TRNA GUANINE-N 7 - -METHYLTRANSFERASE"/>
    <property type="match status" value="1"/>
</dbReference>
<evidence type="ECO:0000256" key="3">
    <source>
        <dbReference type="ARBA" id="ARBA00022603"/>
    </source>
</evidence>
<dbReference type="InterPro" id="IPR055361">
    <property type="entry name" value="tRNA_methyltr_TrmB_bact"/>
</dbReference>
<gene>
    <name evidence="9" type="primary">trmB</name>
    <name evidence="10" type="ordered locus">Sgly_3329</name>
</gene>
<dbReference type="RefSeq" id="WP_013626317.1">
    <property type="nucleotide sequence ID" value="NC_015172.1"/>
</dbReference>
<dbReference type="STRING" id="645991.Sgly_3329"/>
<comment type="similarity">
    <text evidence="8 9">Belongs to the class I-like SAM-binding methyltransferase superfamily. TrmB family.</text>
</comment>
<comment type="pathway">
    <text evidence="7 9">tRNA modification; N(7)-methylguanine-tRNA biosynthesis.</text>
</comment>
<keyword evidence="3 9" id="KW-0489">Methyltransferase</keyword>
<evidence type="ECO:0000256" key="1">
    <source>
        <dbReference type="ARBA" id="ARBA00000142"/>
    </source>
</evidence>
<dbReference type="SUPFAM" id="SSF53335">
    <property type="entry name" value="S-adenosyl-L-methionine-dependent methyltransferases"/>
    <property type="match status" value="1"/>
</dbReference>
<evidence type="ECO:0000256" key="9">
    <source>
        <dbReference type="HAMAP-Rule" id="MF_01057"/>
    </source>
</evidence>
<dbReference type="UniPathway" id="UPA00989"/>
<evidence type="ECO:0000256" key="5">
    <source>
        <dbReference type="ARBA" id="ARBA00022691"/>
    </source>
</evidence>
<reference evidence="11" key="2">
    <citation type="submission" date="2011-02" db="EMBL/GenBank/DDBJ databases">
        <title>The complete genome of Syntrophobotulus glycolicus DSM 8271.</title>
        <authorList>
            <person name="Lucas S."/>
            <person name="Copeland A."/>
            <person name="Lapidus A."/>
            <person name="Bruce D."/>
            <person name="Goodwin L."/>
            <person name="Pitluck S."/>
            <person name="Kyrpides N."/>
            <person name="Mavromatis K."/>
            <person name="Pagani I."/>
            <person name="Ivanova N."/>
            <person name="Mikhailova N."/>
            <person name="Chertkov O."/>
            <person name="Held B."/>
            <person name="Detter J.C."/>
            <person name="Tapia R."/>
            <person name="Han C."/>
            <person name="Land M."/>
            <person name="Hauser L."/>
            <person name="Markowitz V."/>
            <person name="Cheng J.-F."/>
            <person name="Hugenholtz P."/>
            <person name="Woyke T."/>
            <person name="Wu D."/>
            <person name="Spring S."/>
            <person name="Schroeder M."/>
            <person name="Brambilla E."/>
            <person name="Klenk H.-P."/>
            <person name="Eisen J.A."/>
        </authorList>
    </citation>
    <scope>NUCLEOTIDE SEQUENCE [LARGE SCALE GENOMIC DNA]</scope>
    <source>
        <strain evidence="11">DSM 8271 / FlGlyR</strain>
    </source>
</reference>
<dbReference type="PANTHER" id="PTHR23417:SF14">
    <property type="entry name" value="PENTACOTRIPEPTIDE-REPEAT REGION OF PRORP DOMAIN-CONTAINING PROTEIN"/>
    <property type="match status" value="1"/>
</dbReference>
<dbReference type="HOGENOM" id="CLU_050910_2_1_9"/>
<evidence type="ECO:0000256" key="4">
    <source>
        <dbReference type="ARBA" id="ARBA00022679"/>
    </source>
</evidence>
<proteinExistence type="inferred from homology"/>
<comment type="caution">
    <text evidence="9">Lacks conserved residue(s) required for the propagation of feature annotation.</text>
</comment>
<dbReference type="NCBIfam" id="NF001080">
    <property type="entry name" value="PRK00121.2-2"/>
    <property type="match status" value="1"/>
</dbReference>
<reference evidence="10 11" key="1">
    <citation type="journal article" date="2011" name="Stand. Genomic Sci.">
        <title>Complete genome sequence of Syntrophobotulus glycolicus type strain (FlGlyR).</title>
        <authorList>
            <person name="Han C."/>
            <person name="Mwirichia R."/>
            <person name="Chertkov O."/>
            <person name="Held B."/>
            <person name="Lapidus A."/>
            <person name="Nolan M."/>
            <person name="Lucas S."/>
            <person name="Hammon N."/>
            <person name="Deshpande S."/>
            <person name="Cheng J.F."/>
            <person name="Tapia R."/>
            <person name="Goodwin L."/>
            <person name="Pitluck S."/>
            <person name="Huntemann M."/>
            <person name="Liolios K."/>
            <person name="Ivanova N."/>
            <person name="Pagani I."/>
            <person name="Mavromatis K."/>
            <person name="Ovchinikova G."/>
            <person name="Pati A."/>
            <person name="Chen A."/>
            <person name="Palaniappan K."/>
            <person name="Land M."/>
            <person name="Hauser L."/>
            <person name="Brambilla E.M."/>
            <person name="Rohde M."/>
            <person name="Spring S."/>
            <person name="Sikorski J."/>
            <person name="Goker M."/>
            <person name="Woyke T."/>
            <person name="Bristow J."/>
            <person name="Eisen J.A."/>
            <person name="Markowitz V."/>
            <person name="Hugenholtz P."/>
            <person name="Kyrpides N.C."/>
            <person name="Klenk H.P."/>
            <person name="Detter J.C."/>
        </authorList>
    </citation>
    <scope>NUCLEOTIDE SEQUENCE [LARGE SCALE GENOMIC DNA]</scope>
    <source>
        <strain evidence="11">DSM 8271 / FlGlyR</strain>
    </source>
</reference>
<protein>
    <recommendedName>
        <fullName evidence="9">tRNA (guanine-N(7)-)-methyltransferase</fullName>
        <ecNumber evidence="9">2.1.1.33</ecNumber>
    </recommendedName>
    <alternativeName>
        <fullName evidence="9">tRNA (guanine(46)-N(7))-methyltransferase</fullName>
    </alternativeName>
    <alternativeName>
        <fullName evidence="9">tRNA(m7G46)-methyltransferase</fullName>
    </alternativeName>
</protein>
<feature type="binding site" evidence="9">
    <location>
        <position position="68"/>
    </location>
    <ligand>
        <name>S-adenosyl-L-methionine</name>
        <dbReference type="ChEBI" id="CHEBI:59789"/>
    </ligand>
</feature>
<dbReference type="GO" id="GO:0043527">
    <property type="term" value="C:tRNA methyltransferase complex"/>
    <property type="evidence" value="ECO:0007669"/>
    <property type="project" value="TreeGrafter"/>
</dbReference>
<dbReference type="eggNOG" id="COG0220">
    <property type="taxonomic scope" value="Bacteria"/>
</dbReference>
<dbReference type="GO" id="GO:0008176">
    <property type="term" value="F:tRNA (guanine(46)-N7)-methyltransferase activity"/>
    <property type="evidence" value="ECO:0007669"/>
    <property type="project" value="UniProtKB-UniRule"/>
</dbReference>
<evidence type="ECO:0000313" key="11">
    <source>
        <dbReference type="Proteomes" id="UP000007488"/>
    </source>
</evidence>
<evidence type="ECO:0000256" key="7">
    <source>
        <dbReference type="ARBA" id="ARBA00060552"/>
    </source>
</evidence>
<name>F0T2V5_SYNGF</name>
<keyword evidence="4 9" id="KW-0808">Transferase</keyword>
<dbReference type="Proteomes" id="UP000007488">
    <property type="component" value="Chromosome"/>
</dbReference>
<comment type="function">
    <text evidence="2 9">Catalyzes the formation of N(7)-methylguanine at position 46 (m7G46) in tRNA.</text>
</comment>
<evidence type="ECO:0000256" key="2">
    <source>
        <dbReference type="ARBA" id="ARBA00003015"/>
    </source>
</evidence>
<accession>F0T2V5</accession>
<keyword evidence="6 9" id="KW-0819">tRNA processing</keyword>
<dbReference type="KEGG" id="sgy:Sgly_3329"/>
<evidence type="ECO:0000256" key="6">
    <source>
        <dbReference type="ARBA" id="ARBA00022694"/>
    </source>
</evidence>
<feature type="binding site" evidence="9">
    <location>
        <position position="153"/>
    </location>
    <ligand>
        <name>substrate</name>
    </ligand>
</feature>
<feature type="binding site" evidence="9">
    <location>
        <position position="121"/>
    </location>
    <ligand>
        <name>substrate</name>
    </ligand>
</feature>
<dbReference type="EC" id="2.1.1.33" evidence="9"/>
<feature type="binding site" evidence="9">
    <location>
        <position position="95"/>
    </location>
    <ligand>
        <name>S-adenosyl-L-methionine</name>
        <dbReference type="ChEBI" id="CHEBI:59789"/>
    </ligand>
</feature>
<dbReference type="Gene3D" id="3.40.50.150">
    <property type="entry name" value="Vaccinia Virus protein VP39"/>
    <property type="match status" value="1"/>
</dbReference>
<dbReference type="OrthoDB" id="9802090at2"/>
<dbReference type="FunFam" id="3.40.50.150:FF:000035">
    <property type="entry name" value="tRNA (guanine-N(7)-)-methyltransferase"/>
    <property type="match status" value="1"/>
</dbReference>
<keyword evidence="11" id="KW-1185">Reference proteome</keyword>
<dbReference type="PROSITE" id="PS51625">
    <property type="entry name" value="SAM_MT_TRMB"/>
    <property type="match status" value="1"/>
</dbReference>
<feature type="binding site" evidence="9">
    <location>
        <begin position="190"/>
        <end position="193"/>
    </location>
    <ligand>
        <name>substrate</name>
    </ligand>
</feature>
<dbReference type="EMBL" id="CP002547">
    <property type="protein sequence ID" value="ADY57592.1"/>
    <property type="molecule type" value="Genomic_DNA"/>
</dbReference>
<feature type="binding site" evidence="9">
    <location>
        <position position="43"/>
    </location>
    <ligand>
        <name>S-adenosyl-L-methionine</name>
        <dbReference type="ChEBI" id="CHEBI:59789"/>
    </ligand>
</feature>
<evidence type="ECO:0000313" key="10">
    <source>
        <dbReference type="EMBL" id="ADY57592.1"/>
    </source>
</evidence>
<organism evidence="10 11">
    <name type="scientific">Syntrophobotulus glycolicus (strain DSM 8271 / FlGlyR)</name>
    <dbReference type="NCBI Taxonomy" id="645991"/>
    <lineage>
        <taxon>Bacteria</taxon>
        <taxon>Bacillati</taxon>
        <taxon>Bacillota</taxon>
        <taxon>Clostridia</taxon>
        <taxon>Eubacteriales</taxon>
        <taxon>Desulfitobacteriaceae</taxon>
        <taxon>Syntrophobotulus</taxon>
    </lineage>
</organism>
<sequence length="210" mass="25128">MRLRKKWWARPEMEKDYKVIFAPAELAGKWREVFGNHYPIHLELGCGRGSFITRLAQAQHRINYIAVDMQDEVLVYALRKLNETGLENVRIVPLNIEKIGEVFAPGEIGRIYLNFSTPWPKKRHHKRRLTHPNFLKQYQAFLKEPKEIWLKTDNEPFFLDSLDYLREQGFKEEYKTFDLHGSDFRENIMTEYEEKFARMGITIKFGIFKE</sequence>
<dbReference type="InterPro" id="IPR029063">
    <property type="entry name" value="SAM-dependent_MTases_sf"/>
</dbReference>
<dbReference type="AlphaFoldDB" id="F0T2V5"/>
<evidence type="ECO:0000256" key="8">
    <source>
        <dbReference type="ARBA" id="ARBA00060767"/>
    </source>
</evidence>
<dbReference type="Pfam" id="PF02390">
    <property type="entry name" value="Methyltransf_4"/>
    <property type="match status" value="1"/>
</dbReference>
<dbReference type="NCBIfam" id="TIGR00091">
    <property type="entry name" value="tRNA (guanosine(46)-N7)-methyltransferase TrmB"/>
    <property type="match status" value="1"/>
</dbReference>
<keyword evidence="5 9" id="KW-0949">S-adenosyl-L-methionine</keyword>
<dbReference type="CDD" id="cd02440">
    <property type="entry name" value="AdoMet_MTases"/>
    <property type="match status" value="1"/>
</dbReference>